<dbReference type="EMBL" id="LNQE01001417">
    <property type="protein sequence ID" value="KUG17865.1"/>
    <property type="molecule type" value="Genomic_DNA"/>
</dbReference>
<reference evidence="1" key="1">
    <citation type="journal article" date="2015" name="Proc. Natl. Acad. Sci. U.S.A.">
        <title>Networks of energetic and metabolic interactions define dynamics in microbial communities.</title>
        <authorList>
            <person name="Embree M."/>
            <person name="Liu J.K."/>
            <person name="Al-Bassam M.M."/>
            <person name="Zengler K."/>
        </authorList>
    </citation>
    <scope>NUCLEOTIDE SEQUENCE</scope>
</reference>
<name>A0A0W8FAH2_9ZZZZ</name>
<dbReference type="InterPro" id="IPR023346">
    <property type="entry name" value="Lysozyme-like_dom_sf"/>
</dbReference>
<evidence type="ECO:0000313" key="1">
    <source>
        <dbReference type="EMBL" id="KUG17865.1"/>
    </source>
</evidence>
<proteinExistence type="predicted"/>
<protein>
    <submittedName>
        <fullName evidence="1">Uncharacterized protein</fullName>
    </submittedName>
</protein>
<organism evidence="1">
    <name type="scientific">hydrocarbon metagenome</name>
    <dbReference type="NCBI Taxonomy" id="938273"/>
    <lineage>
        <taxon>unclassified sequences</taxon>
        <taxon>metagenomes</taxon>
        <taxon>ecological metagenomes</taxon>
    </lineage>
</organism>
<sequence>MIISALRIRSLAFMLLLTMLFPYVAGGIDVQQYDSAAAILLDRIAIGEGTTDAAAQEHGLASAYDITYAYGRYNPSGSKPLSEMTIGEVKQLQKQMLANQANSKLPSSAVGKYQIISDTLVEQQKKLGLSDDTPFDAATQELFGLSLLEKRDYEAWTEGRISDYQFQRNMAQEWASVADPDTGKSYFDEQPVGTTDAQIKETMALAKSTLDISQQAQSEQEQDESVPVTLTLYVHDGSASGPIIPDAQVTGWDGSGNSFQQTTDNSGYVIIEGYPGTWSFSVSAAGYETSNWDQDINEDDIKDAFLQQEQDQDITLTLYIHDGSASGPIIPDAQVTGWDGLSNSFEQTSSSSGYVTITGYPGIWSFSVLADGYETNSWSQEITETDTKDAFLQEEQQYSQNSVIGKWDMQVESENVDTYYGSRFSRGHSIIEFYKDGTFSEDYTEHEDLDENGVWVEDEIELQEEPGVVDGEWTQYEDTVRLQYYPFEERTNEYDGGGYCKIWQSEGATGELIIDGDSMSGTVTSIFHFEDHWPQQGERPIYRDDSCSQSYTGRRIDTSVIHDTP</sequence>
<dbReference type="AlphaFoldDB" id="A0A0W8FAH2"/>
<gene>
    <name evidence="1" type="ORF">ASZ90_012435</name>
</gene>
<dbReference type="Gene3D" id="1.10.530.10">
    <property type="match status" value="1"/>
</dbReference>
<comment type="caution">
    <text evidence="1">The sequence shown here is derived from an EMBL/GenBank/DDBJ whole genome shotgun (WGS) entry which is preliminary data.</text>
</comment>
<dbReference type="SUPFAM" id="SSF53955">
    <property type="entry name" value="Lysozyme-like"/>
    <property type="match status" value="1"/>
</dbReference>
<dbReference type="SUPFAM" id="SSF49478">
    <property type="entry name" value="Cna protein B-type domain"/>
    <property type="match status" value="1"/>
</dbReference>
<accession>A0A0W8FAH2</accession>